<evidence type="ECO:0000256" key="1">
    <source>
        <dbReference type="ARBA" id="ARBA00004651"/>
    </source>
</evidence>
<dbReference type="PANTHER" id="PTHR39087">
    <property type="entry name" value="UPF0104 MEMBRANE PROTEIN MJ1595"/>
    <property type="match status" value="1"/>
</dbReference>
<sequence>MSLSKNWLLLAVLTLVVFVALVAYGDFGDTVDEIGSLPLRYLFAGLGLALANYLLRFLRWAFYLKVLKIDAPGHVSALVFLSGLATSITPGKAGELIKCYLLNSRTGVPVSQSAPVVVMERLTDVISVIILGLTGFALLPTPIIVALAAALVVSVAGLMFAVSRQTSRLTGLPILSRWSEFLRDSQKGFRELAAARVMVTGVAIGAIAWFAEGLALWVILKGIGSDIALVRALPIYAAATLVGAVTALPGGLVGTEGSMLALLQQSGVTRVGASAGTVLVRLATLWFAVAVGLVALLALRRVSVLQNKEI</sequence>
<accession>A0A381TIW3</accession>
<evidence type="ECO:0000313" key="7">
    <source>
        <dbReference type="EMBL" id="SVA15990.1"/>
    </source>
</evidence>
<evidence type="ECO:0000256" key="2">
    <source>
        <dbReference type="ARBA" id="ARBA00022475"/>
    </source>
</evidence>
<dbReference type="Pfam" id="PF03706">
    <property type="entry name" value="LPG_synthase_TM"/>
    <property type="match status" value="1"/>
</dbReference>
<evidence type="ECO:0000256" key="6">
    <source>
        <dbReference type="SAM" id="Phobius"/>
    </source>
</evidence>
<dbReference type="GO" id="GO:0005886">
    <property type="term" value="C:plasma membrane"/>
    <property type="evidence" value="ECO:0007669"/>
    <property type="project" value="UniProtKB-SubCell"/>
</dbReference>
<protein>
    <recommendedName>
        <fullName evidence="8">Flippase-like domain-containing protein</fullName>
    </recommendedName>
</protein>
<feature type="transmembrane region" description="Helical" evidence="6">
    <location>
        <begin position="232"/>
        <end position="253"/>
    </location>
</feature>
<evidence type="ECO:0008006" key="8">
    <source>
        <dbReference type="Google" id="ProtNLM"/>
    </source>
</evidence>
<feature type="transmembrane region" description="Helical" evidence="6">
    <location>
        <begin position="41"/>
        <end position="58"/>
    </location>
</feature>
<dbReference type="EMBL" id="UINC01004665">
    <property type="protein sequence ID" value="SVA15990.1"/>
    <property type="molecule type" value="Genomic_DNA"/>
</dbReference>
<keyword evidence="5 6" id="KW-0472">Membrane</keyword>
<evidence type="ECO:0000256" key="4">
    <source>
        <dbReference type="ARBA" id="ARBA00022989"/>
    </source>
</evidence>
<reference evidence="7" key="1">
    <citation type="submission" date="2018-05" db="EMBL/GenBank/DDBJ databases">
        <authorList>
            <person name="Lanie J.A."/>
            <person name="Ng W.-L."/>
            <person name="Kazmierczak K.M."/>
            <person name="Andrzejewski T.M."/>
            <person name="Davidsen T.M."/>
            <person name="Wayne K.J."/>
            <person name="Tettelin H."/>
            <person name="Glass J.I."/>
            <person name="Rusch D."/>
            <person name="Podicherti R."/>
            <person name="Tsui H.-C.T."/>
            <person name="Winkler M.E."/>
        </authorList>
    </citation>
    <scope>NUCLEOTIDE SEQUENCE</scope>
</reference>
<proteinExistence type="predicted"/>
<evidence type="ECO:0000256" key="5">
    <source>
        <dbReference type="ARBA" id="ARBA00023136"/>
    </source>
</evidence>
<feature type="transmembrane region" description="Helical" evidence="6">
    <location>
        <begin position="129"/>
        <end position="162"/>
    </location>
</feature>
<keyword evidence="2" id="KW-1003">Cell membrane</keyword>
<keyword evidence="4 6" id="KW-1133">Transmembrane helix</keyword>
<keyword evidence="3 6" id="KW-0812">Transmembrane</keyword>
<organism evidence="7">
    <name type="scientific">marine metagenome</name>
    <dbReference type="NCBI Taxonomy" id="408172"/>
    <lineage>
        <taxon>unclassified sequences</taxon>
        <taxon>metagenomes</taxon>
        <taxon>ecological metagenomes</taxon>
    </lineage>
</organism>
<name>A0A381TIW3_9ZZZZ</name>
<dbReference type="InterPro" id="IPR022791">
    <property type="entry name" value="L-PG_synthase/AglD"/>
</dbReference>
<dbReference type="PANTHER" id="PTHR39087:SF2">
    <property type="entry name" value="UPF0104 MEMBRANE PROTEIN MJ1595"/>
    <property type="match status" value="1"/>
</dbReference>
<feature type="transmembrane region" description="Helical" evidence="6">
    <location>
        <begin position="197"/>
        <end position="220"/>
    </location>
</feature>
<feature type="transmembrane region" description="Helical" evidence="6">
    <location>
        <begin position="273"/>
        <end position="299"/>
    </location>
</feature>
<gene>
    <name evidence="7" type="ORF">METZ01_LOCUS68844</name>
</gene>
<evidence type="ECO:0000256" key="3">
    <source>
        <dbReference type="ARBA" id="ARBA00022692"/>
    </source>
</evidence>
<dbReference type="AlphaFoldDB" id="A0A381TIW3"/>
<dbReference type="NCBIfam" id="TIGR00374">
    <property type="entry name" value="flippase-like domain"/>
    <property type="match status" value="1"/>
</dbReference>
<comment type="subcellular location">
    <subcellularLocation>
        <location evidence="1">Cell membrane</location>
        <topology evidence="1">Multi-pass membrane protein</topology>
    </subcellularLocation>
</comment>